<name>A0AA97F8X6_9SPHN</name>
<dbReference type="Pfam" id="PF03864">
    <property type="entry name" value="Phage_cap_E"/>
    <property type="match status" value="1"/>
</dbReference>
<protein>
    <submittedName>
        <fullName evidence="1">Major capsid protein</fullName>
    </submittedName>
</protein>
<keyword evidence="2" id="KW-1185">Reference proteome</keyword>
<dbReference type="RefSeq" id="WP_317083943.1">
    <property type="nucleotide sequence ID" value="NZ_CP136594.1"/>
</dbReference>
<gene>
    <name evidence="1" type="ORF">RB602_06285</name>
</gene>
<evidence type="ECO:0000313" key="2">
    <source>
        <dbReference type="Proteomes" id="UP001302429"/>
    </source>
</evidence>
<organism evidence="1 2">
    <name type="scientific">Alterisphingorhabdus coralli</name>
    <dbReference type="NCBI Taxonomy" id="3071408"/>
    <lineage>
        <taxon>Bacteria</taxon>
        <taxon>Pseudomonadati</taxon>
        <taxon>Pseudomonadota</taxon>
        <taxon>Alphaproteobacteria</taxon>
        <taxon>Sphingomonadales</taxon>
        <taxon>Sphingomonadaceae</taxon>
        <taxon>Alterisphingorhabdus (ex Yan et al. 2024)</taxon>
    </lineage>
</organism>
<dbReference type="AlphaFoldDB" id="A0AA97F8X6"/>
<dbReference type="EMBL" id="CP136594">
    <property type="protein sequence ID" value="WOE76316.1"/>
    <property type="molecule type" value="Genomic_DNA"/>
</dbReference>
<accession>A0AA97F8X6</accession>
<dbReference type="Gene3D" id="3.15.30.10">
    <property type="entry name" value="putative capsid protein of prophage domain like"/>
    <property type="match status" value="1"/>
</dbReference>
<evidence type="ECO:0000313" key="1">
    <source>
        <dbReference type="EMBL" id="WOE76316.1"/>
    </source>
</evidence>
<sequence length="347" mass="39588">MTITPQFYDTAALLGVMREEDAPSFFWASYFTNQTNQDDEYIDFEKIPHSGRRLATFVTPMSQGKPIYERRSVLTRIKPSYIKMKDAVTPDRVMKRRPGELLDPNPSSPEMRRQAIIADIAVQHNEAIDRRLEWLAARAMIDGRVVIEDDLSPSREVDFRRDAAHTVALTTGARWDQTTATITENIETWRTLCRRAEFGGRTNRVIFGTDAWDAVRKNDDIKALMDRNFRGRDGNVRTGLSRDSEIEFVGDLGPDLEAWVYSDYYEEGSTRVDFLDPKAVVLTGPNLNGYRCFGAIQDPHARYGAWDRFPRNYLEQGDPAAEYVLTQSAPIMVPMNPNVTFKATVLT</sequence>
<dbReference type="Proteomes" id="UP001302429">
    <property type="component" value="Chromosome"/>
</dbReference>
<dbReference type="HAMAP" id="MF_04133">
    <property type="entry name" value="CAPSID_LAMBDA"/>
    <property type="match status" value="1"/>
</dbReference>
<reference evidence="1 2" key="1">
    <citation type="submission" date="2023-10" db="EMBL/GenBank/DDBJ databases">
        <title>Complete genome sequence of a Sphingomonadaceae bacterium.</title>
        <authorList>
            <person name="Yan C."/>
        </authorList>
    </citation>
    <scope>NUCLEOTIDE SEQUENCE [LARGE SCALE GENOMIC DNA]</scope>
    <source>
        <strain evidence="1 2">SCSIO 66989</strain>
    </source>
</reference>
<dbReference type="Gene3D" id="3.30.1930.10">
    <property type="entry name" value="capsid protein of prophage domain"/>
    <property type="match status" value="1"/>
</dbReference>
<dbReference type="InterPro" id="IPR005564">
    <property type="entry name" value="Major_capsid_GpE"/>
</dbReference>
<proteinExistence type="inferred from homology"/>
<dbReference type="KEGG" id="acoa:RB602_06285"/>